<feature type="region of interest" description="Disordered" evidence="1">
    <location>
        <begin position="125"/>
        <end position="191"/>
    </location>
</feature>
<protein>
    <recommendedName>
        <fullName evidence="4">Fork-head domain-containing protein</fullName>
    </recommendedName>
</protein>
<dbReference type="EMBL" id="JBJJXI010000107">
    <property type="protein sequence ID" value="KAL3392144.1"/>
    <property type="molecule type" value="Genomic_DNA"/>
</dbReference>
<comment type="caution">
    <text evidence="2">The sequence shown here is derived from an EMBL/GenBank/DDBJ whole genome shotgun (WGS) entry which is preliminary data.</text>
</comment>
<feature type="compositionally biased region" description="Polar residues" evidence="1">
    <location>
        <begin position="181"/>
        <end position="191"/>
    </location>
</feature>
<dbReference type="AlphaFoldDB" id="A0ABD2WGY6"/>
<feature type="compositionally biased region" description="Low complexity" evidence="1">
    <location>
        <begin position="143"/>
        <end position="152"/>
    </location>
</feature>
<keyword evidence="3" id="KW-1185">Reference proteome</keyword>
<name>A0ABD2WGY6_9HYME</name>
<sequence>MAARKVITCESDFFLHAPPVGWPRNSKRKFREAEKISMDIHEKKRRKKKCRKPYSSWKSQKAGLAASRRHTLPSAAVAAAAAAVYVRAYIRRQRQKSKMLHPHQRATGPPAFTMLTMSTLMMPTTITTMTNPGPIPAHSLPPQQQQQQQQQKQQHDAAVKMQQQQTQQLQQQQQTQQQQQSPNLPHSTGQNINANKSVALAPDIYPYPFGVALALLLHSSHTYTEQSLQHLHEVYIRTLSQAESRLSLSFSPIATSRHKLLFRRSHALGYTLVIRAPLLHRHVRACKREDGGVYIDRVVSSCGCGVGRFFVVSKVV</sequence>
<reference evidence="2 3" key="1">
    <citation type="journal article" date="2024" name="bioRxiv">
        <title>A reference genome for Trichogramma kaykai: A tiny desert-dwelling parasitoid wasp with competing sex-ratio distorters.</title>
        <authorList>
            <person name="Culotta J."/>
            <person name="Lindsey A.R."/>
        </authorList>
    </citation>
    <scope>NUCLEOTIDE SEQUENCE [LARGE SCALE GENOMIC DNA]</scope>
    <source>
        <strain evidence="2 3">KSX58</strain>
    </source>
</reference>
<proteinExistence type="predicted"/>
<feature type="compositionally biased region" description="Low complexity" evidence="1">
    <location>
        <begin position="162"/>
        <end position="180"/>
    </location>
</feature>
<evidence type="ECO:0000313" key="2">
    <source>
        <dbReference type="EMBL" id="KAL3392144.1"/>
    </source>
</evidence>
<accession>A0ABD2WGY6</accession>
<evidence type="ECO:0000256" key="1">
    <source>
        <dbReference type="SAM" id="MobiDB-lite"/>
    </source>
</evidence>
<evidence type="ECO:0008006" key="4">
    <source>
        <dbReference type="Google" id="ProtNLM"/>
    </source>
</evidence>
<organism evidence="2 3">
    <name type="scientific">Trichogramma kaykai</name>
    <dbReference type="NCBI Taxonomy" id="54128"/>
    <lineage>
        <taxon>Eukaryota</taxon>
        <taxon>Metazoa</taxon>
        <taxon>Ecdysozoa</taxon>
        <taxon>Arthropoda</taxon>
        <taxon>Hexapoda</taxon>
        <taxon>Insecta</taxon>
        <taxon>Pterygota</taxon>
        <taxon>Neoptera</taxon>
        <taxon>Endopterygota</taxon>
        <taxon>Hymenoptera</taxon>
        <taxon>Apocrita</taxon>
        <taxon>Proctotrupomorpha</taxon>
        <taxon>Chalcidoidea</taxon>
        <taxon>Trichogrammatidae</taxon>
        <taxon>Trichogramma</taxon>
    </lineage>
</organism>
<evidence type="ECO:0000313" key="3">
    <source>
        <dbReference type="Proteomes" id="UP001627154"/>
    </source>
</evidence>
<gene>
    <name evidence="2" type="ORF">TKK_013455</name>
</gene>
<dbReference type="Proteomes" id="UP001627154">
    <property type="component" value="Unassembled WGS sequence"/>
</dbReference>